<name>A0ABX8F942_9BACI</name>
<evidence type="ECO:0000313" key="2">
    <source>
        <dbReference type="EMBL" id="QVY60943.1"/>
    </source>
</evidence>
<dbReference type="EMBL" id="CP071709">
    <property type="protein sequence ID" value="QVY60943.1"/>
    <property type="molecule type" value="Genomic_DNA"/>
</dbReference>
<dbReference type="NCBIfam" id="TIGR01538">
    <property type="entry name" value="portal_SPP1"/>
    <property type="match status" value="1"/>
</dbReference>
<dbReference type="RefSeq" id="WP_214475768.1">
    <property type="nucleotide sequence ID" value="NZ_CP071709.1"/>
</dbReference>
<accession>A0ABX8F942</accession>
<keyword evidence="3" id="KW-1185">Reference proteome</keyword>
<feature type="region of interest" description="Disordered" evidence="1">
    <location>
        <begin position="419"/>
        <end position="445"/>
    </location>
</feature>
<sequence>MQKIKVPKDVEINPLLLTNVINKWGTHEAVRLAKLEDYYKGEHEILKREVELDKPNNKIVVNYAKLITDNATGYFMGIPVTYESDDKELIEKVFEILDANVEEDVNFEIAKSLSIAGRAYELMYADEEANVRFKQVDKKTIIPVYSNDIDEKLIFAIRKYQTEDILTGEKTEMAEVYTANEIIHYHAANGMFEEYERRDHYFGEVPVIEYTNNNELMGDFEVVLSSIDAYNKSQSDTANDFEYFTDAYLMLFGMQGTDKEDLRQVKEERVFLLPDNGKAEWLTKQINDQANENHKTRLQKDINRISQVPDLSDEQFAGNVSGEAMKYKLWGLEQIASIKERKFKSPLIKRLRMITHFLNIKGGQYDYNNINLKFHRNIPKNTIELVQMIKDLAGILSEKTQIALLPFIDDADAEIARKDEEQNKLIGEDPYLQQTVPPNNEGEEE</sequence>
<organism evidence="2 3">
    <name type="scientific">Cytobacillus gottheilii</name>
    <dbReference type="NCBI Taxonomy" id="859144"/>
    <lineage>
        <taxon>Bacteria</taxon>
        <taxon>Bacillati</taxon>
        <taxon>Bacillota</taxon>
        <taxon>Bacilli</taxon>
        <taxon>Bacillales</taxon>
        <taxon>Bacillaceae</taxon>
        <taxon>Cytobacillus</taxon>
    </lineage>
</organism>
<dbReference type="InterPro" id="IPR006428">
    <property type="entry name" value="Portal_SPP1-type"/>
</dbReference>
<reference evidence="2 3" key="1">
    <citation type="submission" date="2021-03" db="EMBL/GenBank/DDBJ databases">
        <title>The first data on the complete genome of the tetrodotoxin-producing bacterium.</title>
        <authorList>
            <person name="Melnikova D.I."/>
            <person name="Nijland R."/>
            <person name="Magarlamov T.Y."/>
        </authorList>
    </citation>
    <scope>NUCLEOTIDE SEQUENCE [LARGE SCALE GENOMIC DNA]</scope>
    <source>
        <strain evidence="2 3">1839</strain>
    </source>
</reference>
<protein>
    <submittedName>
        <fullName evidence="2">Phage portal protein</fullName>
    </submittedName>
</protein>
<dbReference type="Proteomes" id="UP000679247">
    <property type="component" value="Chromosome"/>
</dbReference>
<dbReference type="InterPro" id="IPR021145">
    <property type="entry name" value="Portal_protein_SPP1_Gp6-like"/>
</dbReference>
<evidence type="ECO:0000256" key="1">
    <source>
        <dbReference type="SAM" id="MobiDB-lite"/>
    </source>
</evidence>
<gene>
    <name evidence="2" type="ORF">J1899_18520</name>
</gene>
<dbReference type="Pfam" id="PF05133">
    <property type="entry name" value="SPP1_portal"/>
    <property type="match status" value="1"/>
</dbReference>
<evidence type="ECO:0000313" key="3">
    <source>
        <dbReference type="Proteomes" id="UP000679247"/>
    </source>
</evidence>
<proteinExistence type="predicted"/>